<dbReference type="NCBIfam" id="NF010733">
    <property type="entry name" value="PRK14135.1"/>
    <property type="match status" value="1"/>
</dbReference>
<dbReference type="Pfam" id="PF21982">
    <property type="entry name" value="RecX_HTH1"/>
    <property type="match status" value="1"/>
</dbReference>
<dbReference type="PANTHER" id="PTHR33602:SF1">
    <property type="entry name" value="REGULATORY PROTEIN RECX FAMILY PROTEIN"/>
    <property type="match status" value="1"/>
</dbReference>
<dbReference type="PANTHER" id="PTHR33602">
    <property type="entry name" value="REGULATORY PROTEIN RECX FAMILY PROTEIN"/>
    <property type="match status" value="1"/>
</dbReference>
<evidence type="ECO:0000256" key="2">
    <source>
        <dbReference type="ARBA" id="ARBA00004496"/>
    </source>
</evidence>
<name>A0ABY4P825_9LACO</name>
<sequence length="259" mass="30112">MKITQITTQKRPGRYNIFIDGQFALAVSETMLVNLQLAKGQELTAQQLAELKDQEVFDRAYQQALNYLSYQLRTQGEMKQYLRQHDISPAVSQQVVSLLVQQQYLDDRQYAASFVRTAVKTTLDGPQKIRYKLQQKKLMPDVIEQALPLYSVEQQIQNATKLAQKCWRQNQRQPQHKRYQKVQQRLMTAGFASEVNSKVLAQLDLTSDEQAEQQLLDQAIDKLWPRYRTKDQGRRKLYAALMRRGFQSSQISAALENLK</sequence>
<evidence type="ECO:0000313" key="10">
    <source>
        <dbReference type="EMBL" id="UQS81750.1"/>
    </source>
</evidence>
<dbReference type="EMBL" id="CP093366">
    <property type="protein sequence ID" value="UQS81750.1"/>
    <property type="molecule type" value="Genomic_DNA"/>
</dbReference>
<feature type="domain" description="RecX third three-helical" evidence="8">
    <location>
        <begin position="212"/>
        <end position="255"/>
    </location>
</feature>
<evidence type="ECO:0000256" key="6">
    <source>
        <dbReference type="HAMAP-Rule" id="MF_01114"/>
    </source>
</evidence>
<keyword evidence="11" id="KW-1185">Reference proteome</keyword>
<evidence type="ECO:0000256" key="4">
    <source>
        <dbReference type="ARBA" id="ARBA00018111"/>
    </source>
</evidence>
<dbReference type="InterPro" id="IPR036388">
    <property type="entry name" value="WH-like_DNA-bd_sf"/>
</dbReference>
<evidence type="ECO:0000259" key="7">
    <source>
        <dbReference type="Pfam" id="PF02631"/>
    </source>
</evidence>
<evidence type="ECO:0000256" key="5">
    <source>
        <dbReference type="ARBA" id="ARBA00022490"/>
    </source>
</evidence>
<dbReference type="InterPro" id="IPR053925">
    <property type="entry name" value="RecX_HTH_3rd"/>
</dbReference>
<organism evidence="10 11">
    <name type="scientific">Bombilactobacillus folatiphilus</name>
    <dbReference type="NCBI Taxonomy" id="2923362"/>
    <lineage>
        <taxon>Bacteria</taxon>
        <taxon>Bacillati</taxon>
        <taxon>Bacillota</taxon>
        <taxon>Bacilli</taxon>
        <taxon>Lactobacillales</taxon>
        <taxon>Lactobacillaceae</taxon>
        <taxon>Bombilactobacillus</taxon>
    </lineage>
</organism>
<evidence type="ECO:0000256" key="3">
    <source>
        <dbReference type="ARBA" id="ARBA00009695"/>
    </source>
</evidence>
<feature type="domain" description="RecX second three-helical" evidence="7">
    <location>
        <begin position="106"/>
        <end position="147"/>
    </location>
</feature>
<gene>
    <name evidence="6 10" type="primary">recX</name>
    <name evidence="10" type="ORF">MOO45_05985</name>
</gene>
<dbReference type="HAMAP" id="MF_01114">
    <property type="entry name" value="RecX"/>
    <property type="match status" value="1"/>
</dbReference>
<keyword evidence="5 6" id="KW-0963">Cytoplasm</keyword>
<dbReference type="Pfam" id="PF21981">
    <property type="entry name" value="RecX_HTH3"/>
    <property type="match status" value="2"/>
</dbReference>
<dbReference type="InterPro" id="IPR053926">
    <property type="entry name" value="RecX_HTH_1st"/>
</dbReference>
<comment type="function">
    <text evidence="1 6">Modulates RecA activity.</text>
</comment>
<evidence type="ECO:0000313" key="11">
    <source>
        <dbReference type="Proteomes" id="UP000831495"/>
    </source>
</evidence>
<dbReference type="Proteomes" id="UP000831495">
    <property type="component" value="Chromosome"/>
</dbReference>
<feature type="domain" description="RecX third three-helical" evidence="8">
    <location>
        <begin position="153"/>
        <end position="195"/>
    </location>
</feature>
<dbReference type="RefSeq" id="WP_249514018.1">
    <property type="nucleotide sequence ID" value="NZ_CP093366.1"/>
</dbReference>
<comment type="similarity">
    <text evidence="3 6">Belongs to the RecX family.</text>
</comment>
<protein>
    <recommendedName>
        <fullName evidence="4 6">Regulatory protein RecX</fullName>
    </recommendedName>
</protein>
<dbReference type="InterPro" id="IPR053924">
    <property type="entry name" value="RecX_HTH_2nd"/>
</dbReference>
<evidence type="ECO:0000256" key="1">
    <source>
        <dbReference type="ARBA" id="ARBA00003529"/>
    </source>
</evidence>
<evidence type="ECO:0000259" key="8">
    <source>
        <dbReference type="Pfam" id="PF21981"/>
    </source>
</evidence>
<proteinExistence type="inferred from homology"/>
<reference evidence="10" key="1">
    <citation type="journal article" date="2022" name="Int. J. Syst. Evol. Microbiol.">
        <title>Apilactobacillus apisilvae sp. nov., Nicolia spurrieriana gen. nov. sp. nov., Bombilactobacillus folatiphilus sp. nov. and Bombilactobacillus thymidiniphilus sp. nov., four new lactic acid bacterial isolates from stingless bees Tetragonula carbonaria and Austroplebeia australis.</title>
        <authorList>
            <person name="Oliphant S.A."/>
            <person name="Watson-Haigh N.S."/>
            <person name="Sumby K.M."/>
            <person name="Gardner J."/>
            <person name="Groom S."/>
            <person name="Jiranek V."/>
        </authorList>
    </citation>
    <scope>NUCLEOTIDE SEQUENCE</scope>
    <source>
        <strain evidence="10">SG4_D2</strain>
    </source>
</reference>
<evidence type="ECO:0000259" key="9">
    <source>
        <dbReference type="Pfam" id="PF21982"/>
    </source>
</evidence>
<dbReference type="Pfam" id="PF02631">
    <property type="entry name" value="RecX_HTH2"/>
    <property type="match status" value="1"/>
</dbReference>
<dbReference type="Gene3D" id="1.10.10.10">
    <property type="entry name" value="Winged helix-like DNA-binding domain superfamily/Winged helix DNA-binding domain"/>
    <property type="match status" value="4"/>
</dbReference>
<comment type="subcellular location">
    <subcellularLocation>
        <location evidence="2 6">Cytoplasm</location>
    </subcellularLocation>
</comment>
<dbReference type="InterPro" id="IPR003783">
    <property type="entry name" value="Regulatory_RecX"/>
</dbReference>
<feature type="domain" description="RecX first three-helical" evidence="9">
    <location>
        <begin position="60"/>
        <end position="96"/>
    </location>
</feature>
<accession>A0ABY4P825</accession>